<protein>
    <submittedName>
        <fullName evidence="4">Dihydrodipicolinate synthase family protein</fullName>
    </submittedName>
</protein>
<dbReference type="GO" id="GO:0019262">
    <property type="term" value="P:N-acetylneuraminate catabolic process"/>
    <property type="evidence" value="ECO:0007669"/>
    <property type="project" value="TreeGrafter"/>
</dbReference>
<evidence type="ECO:0000256" key="2">
    <source>
        <dbReference type="PIRNR" id="PIRNR001365"/>
    </source>
</evidence>
<comment type="caution">
    <text evidence="4">The sequence shown here is derived from an EMBL/GenBank/DDBJ whole genome shotgun (WGS) entry which is preliminary data.</text>
</comment>
<evidence type="ECO:0000256" key="1">
    <source>
        <dbReference type="ARBA" id="ARBA00023239"/>
    </source>
</evidence>
<dbReference type="InterPro" id="IPR002220">
    <property type="entry name" value="DapA-like"/>
</dbReference>
<proteinExistence type="inferred from homology"/>
<comment type="similarity">
    <text evidence="2">Belongs to the DapA family.</text>
</comment>
<dbReference type="Pfam" id="PF00701">
    <property type="entry name" value="DHDPS"/>
    <property type="match status" value="1"/>
</dbReference>
<dbReference type="SUPFAM" id="SSF51569">
    <property type="entry name" value="Aldolase"/>
    <property type="match status" value="1"/>
</dbReference>
<dbReference type="PIRSF" id="PIRSF001365">
    <property type="entry name" value="DHDPS"/>
    <property type="match status" value="1"/>
</dbReference>
<evidence type="ECO:0000256" key="3">
    <source>
        <dbReference type="PIRSR" id="PIRSR001365-2"/>
    </source>
</evidence>
<dbReference type="EMBL" id="VYDA01000575">
    <property type="protein sequence ID" value="MYH63238.1"/>
    <property type="molecule type" value="Genomic_DNA"/>
</dbReference>
<feature type="binding site" evidence="3">
    <location>
        <position position="219"/>
    </location>
    <ligand>
        <name>pyruvate</name>
        <dbReference type="ChEBI" id="CHEBI:15361"/>
    </ligand>
</feature>
<keyword evidence="1 2" id="KW-0456">Lyase</keyword>
<dbReference type="SMART" id="SM01130">
    <property type="entry name" value="DHDPS"/>
    <property type="match status" value="1"/>
</dbReference>
<dbReference type="GO" id="GO:0005829">
    <property type="term" value="C:cytosol"/>
    <property type="evidence" value="ECO:0007669"/>
    <property type="project" value="TreeGrafter"/>
</dbReference>
<organism evidence="4">
    <name type="scientific">Caldilineaceae bacterium SB0675_bin_29</name>
    <dbReference type="NCBI Taxonomy" id="2605266"/>
    <lineage>
        <taxon>Bacteria</taxon>
        <taxon>Bacillati</taxon>
        <taxon>Chloroflexota</taxon>
        <taxon>Caldilineae</taxon>
        <taxon>Caldilineales</taxon>
        <taxon>Caldilineaceae</taxon>
    </lineage>
</organism>
<dbReference type="PANTHER" id="PTHR42849:SF1">
    <property type="entry name" value="N-ACETYLNEURAMINATE LYASE"/>
    <property type="match status" value="1"/>
</dbReference>
<name>A0A6B1G4J2_9CHLR</name>
<dbReference type="Gene3D" id="3.20.20.70">
    <property type="entry name" value="Aldolase class I"/>
    <property type="match status" value="1"/>
</dbReference>
<dbReference type="InterPro" id="IPR013785">
    <property type="entry name" value="Aldolase_TIM"/>
</dbReference>
<sequence>MTLKTATISRGEPMATSTMQGVYPILVTPFSEDSQIDEESLRTLIDFNLDAGVHGLGVALGSEVYKLTEAERAWMTRVVVDQVAGRVPVVINTGANGTDLAVHYSRMAHENGADALMVLPPSFFPAGPEEVLAYYRAISDAVPLPIFIQDVAASPIPAGLARRLAEECEWVQYIKVESFPVVEKVAAMSAEAGDLLTVFGGAGGGYFIEELRRGSVGTMPFCTQPEAFVEIWNRVRAGDETSAWETFNRYLVPIARLSAQAAGLFHGVHKEILVHRGVIQTALVRAPAASMDPLTREELGVLLEELYPNGVN</sequence>
<dbReference type="GO" id="GO:0008747">
    <property type="term" value="F:N-acetylneuraminate lyase activity"/>
    <property type="evidence" value="ECO:0007669"/>
    <property type="project" value="TreeGrafter"/>
</dbReference>
<dbReference type="PANTHER" id="PTHR42849">
    <property type="entry name" value="N-ACETYLNEURAMINATE LYASE"/>
    <property type="match status" value="1"/>
</dbReference>
<reference evidence="4" key="1">
    <citation type="submission" date="2019-09" db="EMBL/GenBank/DDBJ databases">
        <title>Characterisation of the sponge microbiome using genome-centric metagenomics.</title>
        <authorList>
            <person name="Engelberts J.P."/>
            <person name="Robbins S.J."/>
            <person name="De Goeij J.M."/>
            <person name="Aranda M."/>
            <person name="Bell S.C."/>
            <person name="Webster N.S."/>
        </authorList>
    </citation>
    <scope>NUCLEOTIDE SEQUENCE</scope>
    <source>
        <strain evidence="4">SB0675_bin_29</strain>
    </source>
</reference>
<dbReference type="CDD" id="cd00408">
    <property type="entry name" value="DHDPS-like"/>
    <property type="match status" value="1"/>
</dbReference>
<gene>
    <name evidence="4" type="ORF">F4148_16280</name>
</gene>
<accession>A0A6B1G4J2</accession>
<evidence type="ECO:0000313" key="4">
    <source>
        <dbReference type="EMBL" id="MYH63238.1"/>
    </source>
</evidence>
<dbReference type="AlphaFoldDB" id="A0A6B1G4J2"/>